<sequence>MLIQRQQGRGDTPTCIKVCGIAMRRRYSYRQQICIPPLRGISRENPAPTGSRSHQDGQVPRQRGLSSFLGLRAVSDAAGLDHRLPYSQGQEAHRPGATHLDRGLESKVVTSRRRGVLSRARGDTPARE</sequence>
<gene>
    <name evidence="2" type="ordered locus">AAur_pTC10006</name>
</gene>
<dbReference type="EMBL" id="CP000475">
    <property type="protein sequence ID" value="ABM10363.1"/>
    <property type="molecule type" value="Genomic_DNA"/>
</dbReference>
<protein>
    <submittedName>
        <fullName evidence="2">Uncharacterized protein</fullName>
    </submittedName>
</protein>
<evidence type="ECO:0000313" key="3">
    <source>
        <dbReference type="Proteomes" id="UP000000637"/>
    </source>
</evidence>
<evidence type="ECO:0000313" key="2">
    <source>
        <dbReference type="EMBL" id="ABM10363.1"/>
    </source>
</evidence>
<accession>A1RCB8</accession>
<dbReference type="AlphaFoldDB" id="A1RCB8"/>
<feature type="compositionally biased region" description="Basic and acidic residues" evidence="1">
    <location>
        <begin position="91"/>
        <end position="105"/>
    </location>
</feature>
<proteinExistence type="predicted"/>
<dbReference type="Proteomes" id="UP000000637">
    <property type="component" value="Plasmid pTC1"/>
</dbReference>
<organism evidence="2 3">
    <name type="scientific">Paenarthrobacter aurescens (strain TC1)</name>
    <dbReference type="NCBI Taxonomy" id="290340"/>
    <lineage>
        <taxon>Bacteria</taxon>
        <taxon>Bacillati</taxon>
        <taxon>Actinomycetota</taxon>
        <taxon>Actinomycetes</taxon>
        <taxon>Micrococcales</taxon>
        <taxon>Micrococcaceae</taxon>
        <taxon>Paenarthrobacter</taxon>
    </lineage>
</organism>
<keyword evidence="3" id="KW-1185">Reference proteome</keyword>
<dbReference type="HOGENOM" id="CLU_1955065_0_0_11"/>
<evidence type="ECO:0000256" key="1">
    <source>
        <dbReference type="SAM" id="MobiDB-lite"/>
    </source>
</evidence>
<dbReference type="KEGG" id="aau:AAur_pTC10006"/>
<feature type="region of interest" description="Disordered" evidence="1">
    <location>
        <begin position="86"/>
        <end position="128"/>
    </location>
</feature>
<name>A1RCB8_PAEAT</name>
<keyword evidence="2" id="KW-0614">Plasmid</keyword>
<feature type="region of interest" description="Disordered" evidence="1">
    <location>
        <begin position="38"/>
        <end position="66"/>
    </location>
</feature>
<reference evidence="2 3" key="1">
    <citation type="journal article" date="2006" name="PLoS Genet.">
        <title>Secrets of soil survival revealed by the genome sequence of Arthrobacter aurescens TC1.</title>
        <authorList>
            <person name="Mongodin E.F."/>
            <person name="Shapir N."/>
            <person name="Daugherty S.C."/>
            <person name="DeBoy R.T."/>
            <person name="Emerson J.B."/>
            <person name="Shvartzbeyn A."/>
            <person name="Radune D."/>
            <person name="Vamathevan J."/>
            <person name="Riggs F."/>
            <person name="Grinberg V."/>
            <person name="Khouri H."/>
            <person name="Wackett L.P."/>
            <person name="Nelson K.E."/>
            <person name="Sadowsky M.J."/>
        </authorList>
    </citation>
    <scope>NUCLEOTIDE SEQUENCE [LARGE SCALE GENOMIC DNA]</scope>
    <source>
        <strain evidence="2 3">TC1</strain>
    </source>
</reference>
<geneLocation type="plasmid" evidence="2 3">
    <name>pTC1</name>
</geneLocation>